<reference evidence="1" key="1">
    <citation type="submission" date="2019-08" db="EMBL/GenBank/DDBJ databases">
        <authorList>
            <person name="Kucharzyk K."/>
            <person name="Murdoch R.W."/>
            <person name="Higgins S."/>
            <person name="Loffler F."/>
        </authorList>
    </citation>
    <scope>NUCLEOTIDE SEQUENCE</scope>
</reference>
<protein>
    <submittedName>
        <fullName evidence="1">Uncharacterized protein</fullName>
    </submittedName>
</protein>
<comment type="caution">
    <text evidence="1">The sequence shown here is derived from an EMBL/GenBank/DDBJ whole genome shotgun (WGS) entry which is preliminary data.</text>
</comment>
<gene>
    <name evidence="1" type="ORF">SDC9_104573</name>
</gene>
<accession>A0A645AX59</accession>
<sequence length="49" mass="5210">MSTGQAAYDMPPVLRLDAVARDEVVRELFQRARAEPAAAAVGLLTAPVD</sequence>
<dbReference type="EMBL" id="VSSQ01016425">
    <property type="protein sequence ID" value="MPM57750.1"/>
    <property type="molecule type" value="Genomic_DNA"/>
</dbReference>
<evidence type="ECO:0000313" key="1">
    <source>
        <dbReference type="EMBL" id="MPM57750.1"/>
    </source>
</evidence>
<dbReference type="AlphaFoldDB" id="A0A645AX59"/>
<name>A0A645AX59_9ZZZZ</name>
<proteinExistence type="predicted"/>
<organism evidence="1">
    <name type="scientific">bioreactor metagenome</name>
    <dbReference type="NCBI Taxonomy" id="1076179"/>
    <lineage>
        <taxon>unclassified sequences</taxon>
        <taxon>metagenomes</taxon>
        <taxon>ecological metagenomes</taxon>
    </lineage>
</organism>